<dbReference type="InterPro" id="IPR029752">
    <property type="entry name" value="D-isomer_DH_CS1"/>
</dbReference>
<dbReference type="InterPro" id="IPR043322">
    <property type="entry name" value="CtBP"/>
</dbReference>
<name>A0A6J6NCX3_9ZZZZ</name>
<evidence type="ECO:0000259" key="6">
    <source>
        <dbReference type="Pfam" id="PF02826"/>
    </source>
</evidence>
<dbReference type="PROSITE" id="PS00065">
    <property type="entry name" value="D_2_HYDROXYACID_DH_1"/>
    <property type="match status" value="1"/>
</dbReference>
<dbReference type="InterPro" id="IPR006139">
    <property type="entry name" value="D-isomer_2_OHA_DH_cat_dom"/>
</dbReference>
<organism evidence="7">
    <name type="scientific">freshwater metagenome</name>
    <dbReference type="NCBI Taxonomy" id="449393"/>
    <lineage>
        <taxon>unclassified sequences</taxon>
        <taxon>metagenomes</taxon>
        <taxon>ecological metagenomes</taxon>
    </lineage>
</organism>
<keyword evidence="3" id="KW-0560">Oxidoreductase</keyword>
<dbReference type="InterPro" id="IPR036291">
    <property type="entry name" value="NAD(P)-bd_dom_sf"/>
</dbReference>
<dbReference type="AlphaFoldDB" id="A0A6J6NCX3"/>
<dbReference type="PROSITE" id="PS00670">
    <property type="entry name" value="D_2_HYDROXYACID_DH_2"/>
    <property type="match status" value="1"/>
</dbReference>
<evidence type="ECO:0000256" key="2">
    <source>
        <dbReference type="ARBA" id="ARBA00022605"/>
    </source>
</evidence>
<evidence type="ECO:0000256" key="1">
    <source>
        <dbReference type="ARBA" id="ARBA00005854"/>
    </source>
</evidence>
<dbReference type="GO" id="GO:0051287">
    <property type="term" value="F:NAD binding"/>
    <property type="evidence" value="ECO:0007669"/>
    <property type="project" value="InterPro"/>
</dbReference>
<evidence type="ECO:0000256" key="3">
    <source>
        <dbReference type="ARBA" id="ARBA00023002"/>
    </source>
</evidence>
<dbReference type="GO" id="GO:0008652">
    <property type="term" value="P:amino acid biosynthetic process"/>
    <property type="evidence" value="ECO:0007669"/>
    <property type="project" value="UniProtKB-KW"/>
</dbReference>
<proteinExistence type="inferred from homology"/>
<dbReference type="InterPro" id="IPR006140">
    <property type="entry name" value="D-isomer_DH_NAD-bd"/>
</dbReference>
<comment type="similarity">
    <text evidence="1">Belongs to the D-isomer specific 2-hydroxyacid dehydrogenase family.</text>
</comment>
<evidence type="ECO:0000259" key="5">
    <source>
        <dbReference type="Pfam" id="PF00389"/>
    </source>
</evidence>
<dbReference type="InterPro" id="IPR029753">
    <property type="entry name" value="D-isomer_DH_CS"/>
</dbReference>
<dbReference type="PANTHER" id="PTHR42789">
    <property type="entry name" value="D-ISOMER SPECIFIC 2-HYDROXYACID DEHYDROGENASE FAMILY PROTEIN (AFU_ORTHOLOGUE AFUA_6G10090)"/>
    <property type="match status" value="1"/>
</dbReference>
<feature type="domain" description="D-isomer specific 2-hydroxyacid dehydrogenase NAD-binding" evidence="6">
    <location>
        <begin position="38"/>
        <end position="214"/>
    </location>
</feature>
<keyword evidence="4" id="KW-0520">NAD</keyword>
<dbReference type="Gene3D" id="3.40.50.720">
    <property type="entry name" value="NAD(P)-binding Rossmann-like Domain"/>
    <property type="match status" value="2"/>
</dbReference>
<dbReference type="PANTHER" id="PTHR42789:SF1">
    <property type="entry name" value="D-ISOMER SPECIFIC 2-HYDROXYACID DEHYDROGENASE FAMILY PROTEIN (AFU_ORTHOLOGUE AFUA_6G10090)"/>
    <property type="match status" value="1"/>
</dbReference>
<evidence type="ECO:0000256" key="4">
    <source>
        <dbReference type="ARBA" id="ARBA00023027"/>
    </source>
</evidence>
<dbReference type="EMBL" id="CAEZWW010000190">
    <property type="protein sequence ID" value="CAB4682615.1"/>
    <property type="molecule type" value="Genomic_DNA"/>
</dbReference>
<dbReference type="SUPFAM" id="SSF52283">
    <property type="entry name" value="Formate/glycerate dehydrogenase catalytic domain-like"/>
    <property type="match status" value="1"/>
</dbReference>
<dbReference type="InterPro" id="IPR050857">
    <property type="entry name" value="D-2-hydroxyacid_DH"/>
</dbReference>
<gene>
    <name evidence="7" type="ORF">UFOPK2310_01326</name>
</gene>
<protein>
    <submittedName>
        <fullName evidence="7">Unannotated protein</fullName>
    </submittedName>
</protein>
<dbReference type="GO" id="GO:0016616">
    <property type="term" value="F:oxidoreductase activity, acting on the CH-OH group of donors, NAD or NADP as acceptor"/>
    <property type="evidence" value="ECO:0007669"/>
    <property type="project" value="InterPro"/>
</dbReference>
<keyword evidence="2" id="KW-0028">Amino-acid biosynthesis</keyword>
<feature type="domain" description="D-isomer specific 2-hydroxyacid dehydrogenase catalytic" evidence="5">
    <location>
        <begin position="2"/>
        <end position="246"/>
    </location>
</feature>
<dbReference type="FunFam" id="3.40.50.720:FF:000203">
    <property type="entry name" value="D-3-phosphoglycerate dehydrogenase (SerA)"/>
    <property type="match status" value="1"/>
</dbReference>
<dbReference type="GO" id="GO:0003714">
    <property type="term" value="F:transcription corepressor activity"/>
    <property type="evidence" value="ECO:0007669"/>
    <property type="project" value="InterPro"/>
</dbReference>
<dbReference type="SUPFAM" id="SSF51735">
    <property type="entry name" value="NAD(P)-binding Rossmann-fold domains"/>
    <property type="match status" value="1"/>
</dbReference>
<dbReference type="CDD" id="cd05299">
    <property type="entry name" value="CtBP_dh"/>
    <property type="match status" value="1"/>
</dbReference>
<accession>A0A6J6NCX3</accession>
<reference evidence="7" key="1">
    <citation type="submission" date="2020-05" db="EMBL/GenBank/DDBJ databases">
        <authorList>
            <person name="Chiriac C."/>
            <person name="Salcher M."/>
            <person name="Ghai R."/>
            <person name="Kavagutti S V."/>
        </authorList>
    </citation>
    <scope>NUCLEOTIDE SEQUENCE</scope>
</reference>
<dbReference type="Pfam" id="PF00389">
    <property type="entry name" value="2-Hacid_dh"/>
    <property type="match status" value="1"/>
</dbReference>
<dbReference type="Pfam" id="PF02826">
    <property type="entry name" value="2-Hacid_dh_C"/>
    <property type="match status" value="1"/>
</dbReference>
<evidence type="ECO:0000313" key="7">
    <source>
        <dbReference type="EMBL" id="CAB4682615.1"/>
    </source>
</evidence>
<sequence>MRWGVGYDQMDLASASELGVAIANAPGYGTIDVAEHVIALMMSASRRVAWFNGEMMAGGWPPAVPGSIHRILGSTLGIIGVGRIGSAVAQRARGLGMEVVGYDSTLTSEQLLERGVKPVSLETLLSSSDVVSLHVPLNAETVHFMGAEMLSLMKPGAGLINASRGKIVDTKAVSSALVKGTLAWAALDVFEQEPLPADDPVRKSPNVILTPHVAGYSVESWQDLREEMCKTTLDWVRTGWASTIVNPEVRGSLRRDR</sequence>